<dbReference type="Pfam" id="PF01381">
    <property type="entry name" value="HTH_3"/>
    <property type="match status" value="1"/>
</dbReference>
<dbReference type="GO" id="GO:0003677">
    <property type="term" value="F:DNA binding"/>
    <property type="evidence" value="ECO:0007669"/>
    <property type="project" value="InterPro"/>
</dbReference>
<name>A0A502HDY8_BRELA</name>
<dbReference type="PROSITE" id="PS50943">
    <property type="entry name" value="HTH_CROC1"/>
    <property type="match status" value="1"/>
</dbReference>
<dbReference type="AlphaFoldDB" id="A0A502HDY8"/>
<dbReference type="Gene3D" id="1.10.260.40">
    <property type="entry name" value="lambda repressor-like DNA-binding domains"/>
    <property type="match status" value="1"/>
</dbReference>
<dbReference type="SUPFAM" id="SSF47413">
    <property type="entry name" value="lambda repressor-like DNA-binding domains"/>
    <property type="match status" value="1"/>
</dbReference>
<evidence type="ECO:0000313" key="1">
    <source>
        <dbReference type="EMBL" id="QDX93256.1"/>
    </source>
</evidence>
<protein>
    <submittedName>
        <fullName evidence="1">XRE family transcriptional regulator</fullName>
    </submittedName>
</protein>
<organism evidence="1 2">
    <name type="scientific">Brevibacillus laterosporus</name>
    <name type="common">Bacillus laterosporus</name>
    <dbReference type="NCBI Taxonomy" id="1465"/>
    <lineage>
        <taxon>Bacteria</taxon>
        <taxon>Bacillati</taxon>
        <taxon>Bacillota</taxon>
        <taxon>Bacilli</taxon>
        <taxon>Bacillales</taxon>
        <taxon>Paenibacillaceae</taxon>
        <taxon>Brevibacillus</taxon>
    </lineage>
</organism>
<sequence>MKLQCRLRIILAERNMKQLDLLKQMDEPISHASLSQIVQGKNLPTLITAFQIAKALNMPIEEIWLEALD</sequence>
<reference evidence="1 2" key="1">
    <citation type="submission" date="2018-11" db="EMBL/GenBank/DDBJ databases">
        <title>Phylogenetic determinants of toxin gene distribution in genomes of Brevibacillus laterosporus.</title>
        <authorList>
            <person name="Glare T.R."/>
            <person name="Durrant A."/>
            <person name="Berry C."/>
            <person name="Palma L."/>
            <person name="Ormskirk M."/>
            <person name="Cox M.O."/>
        </authorList>
    </citation>
    <scope>NUCLEOTIDE SEQUENCE [LARGE SCALE GENOMIC DNA]</scope>
    <source>
        <strain evidence="1 2">1821L</strain>
    </source>
</reference>
<dbReference type="RefSeq" id="WP_158324756.1">
    <property type="nucleotide sequence ID" value="NZ_JBCMRS010000066.1"/>
</dbReference>
<dbReference type="OrthoDB" id="9808239at2"/>
<dbReference type="CDD" id="cd00093">
    <property type="entry name" value="HTH_XRE"/>
    <property type="match status" value="1"/>
</dbReference>
<accession>A0A502HDY8</accession>
<gene>
    <name evidence="1" type="ORF">EEL30_13655</name>
</gene>
<evidence type="ECO:0000313" key="2">
    <source>
        <dbReference type="Proteomes" id="UP000319432"/>
    </source>
</evidence>
<dbReference type="Proteomes" id="UP000319432">
    <property type="component" value="Chromosome"/>
</dbReference>
<keyword evidence="2" id="KW-1185">Reference proteome</keyword>
<dbReference type="InterPro" id="IPR001387">
    <property type="entry name" value="Cro/C1-type_HTH"/>
</dbReference>
<dbReference type="InterPro" id="IPR010982">
    <property type="entry name" value="Lambda_DNA-bd_dom_sf"/>
</dbReference>
<proteinExistence type="predicted"/>
<dbReference type="SMART" id="SM00530">
    <property type="entry name" value="HTH_XRE"/>
    <property type="match status" value="1"/>
</dbReference>
<dbReference type="EMBL" id="CP033464">
    <property type="protein sequence ID" value="QDX93256.1"/>
    <property type="molecule type" value="Genomic_DNA"/>
</dbReference>